<proteinExistence type="predicted"/>
<name>A0ACB5UIZ9_9FIRM</name>
<organism evidence="1 2">
    <name type="scientific">Vallitalea maricola</name>
    <dbReference type="NCBI Taxonomy" id="3074433"/>
    <lineage>
        <taxon>Bacteria</taxon>
        <taxon>Bacillati</taxon>
        <taxon>Bacillota</taxon>
        <taxon>Clostridia</taxon>
        <taxon>Lachnospirales</taxon>
        <taxon>Vallitaleaceae</taxon>
        <taxon>Vallitalea</taxon>
    </lineage>
</organism>
<dbReference type="EMBL" id="BTPU01000027">
    <property type="protein sequence ID" value="GMQ62590.1"/>
    <property type="molecule type" value="Genomic_DNA"/>
</dbReference>
<sequence length="280" mass="31819">MTNKKMNKKQKKKILISVFGVILALIYISPFYMLLSNSFKTSKGIFKEIFALPFGEYFTLKNYVNAFIEMDFLRSFTNSLFITIAGTTLIVITSAMAAWVLVRRKSKISTFIFFIYAGAVLVPFQCVMLPLVKLMGKLNMLNIPGLIVMYIGFGSSMAIMFFHGFIKNVPVALEEAAIIDGCGPFRVFWRIVLPLMKPIVFTIVILDVMWLWNDFLLPSLIINQPGMHTIPLKTYYFFGKYTKKWDLATAALVISIIPIMIFYAFAQKRVINGITEGAVK</sequence>
<keyword evidence="2" id="KW-1185">Reference proteome</keyword>
<gene>
    <name evidence="1" type="ORF">AN2V17_18220</name>
</gene>
<evidence type="ECO:0000313" key="1">
    <source>
        <dbReference type="EMBL" id="GMQ62590.1"/>
    </source>
</evidence>
<evidence type="ECO:0000313" key="2">
    <source>
        <dbReference type="Proteomes" id="UP001374599"/>
    </source>
</evidence>
<comment type="caution">
    <text evidence="1">The sequence shown here is derived from an EMBL/GenBank/DDBJ whole genome shotgun (WGS) entry which is preliminary data.</text>
</comment>
<reference evidence="1" key="1">
    <citation type="submission" date="2023-09" db="EMBL/GenBank/DDBJ databases">
        <title>Vallitalea sediminicola and Vallitalea maricola sp. nov., anaerobic bacteria isolated from marine sediment.</title>
        <authorList>
            <person name="Hirano S."/>
            <person name="Maeda A."/>
            <person name="Terahara T."/>
            <person name="Mori K."/>
            <person name="Hamada M."/>
            <person name="Matsumoto R."/>
            <person name="Kobayashi T."/>
        </authorList>
    </citation>
    <scope>NUCLEOTIDE SEQUENCE</scope>
    <source>
        <strain evidence="1">AN17-2</strain>
    </source>
</reference>
<accession>A0ACB5UIZ9</accession>
<dbReference type="Proteomes" id="UP001374599">
    <property type="component" value="Unassembled WGS sequence"/>
</dbReference>
<protein>
    <submittedName>
        <fullName evidence="1">Carbohydrate ABC transporter permease</fullName>
    </submittedName>
</protein>